<evidence type="ECO:0000313" key="3">
    <source>
        <dbReference type="Proteomes" id="UP000315389"/>
    </source>
</evidence>
<feature type="chain" id="PRO_5038378644" evidence="1">
    <location>
        <begin position="27"/>
        <end position="258"/>
    </location>
</feature>
<accession>A0A542ZP63</accession>
<organism evidence="2 3">
    <name type="scientific">Rarobacter faecitabidus</name>
    <dbReference type="NCBI Taxonomy" id="13243"/>
    <lineage>
        <taxon>Bacteria</taxon>
        <taxon>Bacillati</taxon>
        <taxon>Actinomycetota</taxon>
        <taxon>Actinomycetes</taxon>
        <taxon>Micrococcales</taxon>
        <taxon>Rarobacteraceae</taxon>
        <taxon>Rarobacter</taxon>
    </lineage>
</organism>
<sequence>MISRRIATFVTAAALLGIGLAVPASAAQAATPAKAKKFAASVAKTYGAGALTKDKYAVVYRKAQGTKHGYTFSAGAGYVYDADDYTFESSATTKAFQAKIGTILKQRGLKVIKKRTKSSPAVLFANKTYTCSIAYAAFACTTTKAATKAAKKLKPFLTGYRGSVKGTRYEKFDTVVGYLNHEKSNTKGYKIATVVVDGLPMMSGASALYFKAPGKGWKFVRAGQDVPLCSLLEKSKDSRNAFVGKYCYRDDHDSKVRL</sequence>
<name>A0A542ZP63_RARFA</name>
<gene>
    <name evidence="2" type="ORF">FB461_1799</name>
</gene>
<dbReference type="EMBL" id="VFOS01000002">
    <property type="protein sequence ID" value="TQL62161.1"/>
    <property type="molecule type" value="Genomic_DNA"/>
</dbReference>
<comment type="caution">
    <text evidence="2">The sequence shown here is derived from an EMBL/GenBank/DDBJ whole genome shotgun (WGS) entry which is preliminary data.</text>
</comment>
<dbReference type="AlphaFoldDB" id="A0A542ZP63"/>
<protein>
    <submittedName>
        <fullName evidence="2">Uncharacterized protein</fullName>
    </submittedName>
</protein>
<keyword evidence="3" id="KW-1185">Reference proteome</keyword>
<dbReference type="RefSeq" id="WP_142121229.1">
    <property type="nucleotide sequence ID" value="NZ_BAAASV010000002.1"/>
</dbReference>
<proteinExistence type="predicted"/>
<reference evidence="2 3" key="1">
    <citation type="submission" date="2019-06" db="EMBL/GenBank/DDBJ databases">
        <title>Sequencing the genomes of 1000 actinobacteria strains.</title>
        <authorList>
            <person name="Klenk H.-P."/>
        </authorList>
    </citation>
    <scope>NUCLEOTIDE SEQUENCE [LARGE SCALE GENOMIC DNA]</scope>
    <source>
        <strain evidence="2 3">DSM 4813</strain>
    </source>
</reference>
<dbReference type="Proteomes" id="UP000315389">
    <property type="component" value="Unassembled WGS sequence"/>
</dbReference>
<feature type="signal peptide" evidence="1">
    <location>
        <begin position="1"/>
        <end position="26"/>
    </location>
</feature>
<evidence type="ECO:0000256" key="1">
    <source>
        <dbReference type="SAM" id="SignalP"/>
    </source>
</evidence>
<evidence type="ECO:0000313" key="2">
    <source>
        <dbReference type="EMBL" id="TQL62161.1"/>
    </source>
</evidence>
<keyword evidence="1" id="KW-0732">Signal</keyword>